<dbReference type="AlphaFoldDB" id="A0A804PY41"/>
<dbReference type="Proteomes" id="UP000007305">
    <property type="component" value="Chromosome 6"/>
</dbReference>
<reference evidence="1" key="3">
    <citation type="submission" date="2021-05" db="UniProtKB">
        <authorList>
            <consortium name="EnsemblPlants"/>
        </authorList>
    </citation>
    <scope>IDENTIFICATION</scope>
    <source>
        <strain evidence="1">cv. B73</strain>
    </source>
</reference>
<reference evidence="1" key="2">
    <citation type="submission" date="2019-07" db="EMBL/GenBank/DDBJ databases">
        <authorList>
            <person name="Seetharam A."/>
            <person name="Woodhouse M."/>
            <person name="Cannon E."/>
        </authorList>
    </citation>
    <scope>NUCLEOTIDE SEQUENCE [LARGE SCALE GENOMIC DNA]</scope>
    <source>
        <strain evidence="1">cv. B73</strain>
    </source>
</reference>
<evidence type="ECO:0000313" key="1">
    <source>
        <dbReference type="EnsemblPlants" id="Zm00001eb285370_P001"/>
    </source>
</evidence>
<dbReference type="InParanoid" id="A0A804PY41"/>
<sequence length="128" mass="14811">MLHDKGFSEGRVSDLLIENNQWILLSLLDPTIFRASYSLLENILDEICCYCFFFPLVEYCKILSIVFFGSVDVKTSLHRNAYLCVDSKNQITVISSNDKHPFHGSIFTQKTTYFLHFVMVLLFTLART</sequence>
<accession>A0A804PY41</accession>
<proteinExistence type="predicted"/>
<evidence type="ECO:0000313" key="2">
    <source>
        <dbReference type="Proteomes" id="UP000007305"/>
    </source>
</evidence>
<protein>
    <submittedName>
        <fullName evidence="1">Uncharacterized protein</fullName>
    </submittedName>
</protein>
<keyword evidence="2" id="KW-1185">Reference proteome</keyword>
<dbReference type="Gramene" id="Zm00001eb285370_T001">
    <property type="protein sequence ID" value="Zm00001eb285370_P001"/>
    <property type="gene ID" value="Zm00001eb285370"/>
</dbReference>
<organism evidence="1 2">
    <name type="scientific">Zea mays</name>
    <name type="common">Maize</name>
    <dbReference type="NCBI Taxonomy" id="4577"/>
    <lineage>
        <taxon>Eukaryota</taxon>
        <taxon>Viridiplantae</taxon>
        <taxon>Streptophyta</taxon>
        <taxon>Embryophyta</taxon>
        <taxon>Tracheophyta</taxon>
        <taxon>Spermatophyta</taxon>
        <taxon>Magnoliopsida</taxon>
        <taxon>Liliopsida</taxon>
        <taxon>Poales</taxon>
        <taxon>Poaceae</taxon>
        <taxon>PACMAD clade</taxon>
        <taxon>Panicoideae</taxon>
        <taxon>Andropogonodae</taxon>
        <taxon>Andropogoneae</taxon>
        <taxon>Tripsacinae</taxon>
        <taxon>Zea</taxon>
    </lineage>
</organism>
<dbReference type="EnsemblPlants" id="Zm00001eb285370_T001">
    <property type="protein sequence ID" value="Zm00001eb285370_P001"/>
    <property type="gene ID" value="Zm00001eb285370"/>
</dbReference>
<reference evidence="2" key="1">
    <citation type="journal article" date="2009" name="Science">
        <title>The B73 maize genome: complexity, diversity, and dynamics.</title>
        <authorList>
            <person name="Schnable P.S."/>
            <person name="Ware D."/>
            <person name="Fulton R.S."/>
            <person name="Stein J.C."/>
            <person name="Wei F."/>
            <person name="Pasternak S."/>
            <person name="Liang C."/>
            <person name="Zhang J."/>
            <person name="Fulton L."/>
            <person name="Graves T.A."/>
            <person name="Minx P."/>
            <person name="Reily A.D."/>
            <person name="Courtney L."/>
            <person name="Kruchowski S.S."/>
            <person name="Tomlinson C."/>
            <person name="Strong C."/>
            <person name="Delehaunty K."/>
            <person name="Fronick C."/>
            <person name="Courtney B."/>
            <person name="Rock S.M."/>
            <person name="Belter E."/>
            <person name="Du F."/>
            <person name="Kim K."/>
            <person name="Abbott R.M."/>
            <person name="Cotton M."/>
            <person name="Levy A."/>
            <person name="Marchetto P."/>
            <person name="Ochoa K."/>
            <person name="Jackson S.M."/>
            <person name="Gillam B."/>
            <person name="Chen W."/>
            <person name="Yan L."/>
            <person name="Higginbotham J."/>
            <person name="Cardenas M."/>
            <person name="Waligorski J."/>
            <person name="Applebaum E."/>
            <person name="Phelps L."/>
            <person name="Falcone J."/>
            <person name="Kanchi K."/>
            <person name="Thane T."/>
            <person name="Scimone A."/>
            <person name="Thane N."/>
            <person name="Henke J."/>
            <person name="Wang T."/>
            <person name="Ruppert J."/>
            <person name="Shah N."/>
            <person name="Rotter K."/>
            <person name="Hodges J."/>
            <person name="Ingenthron E."/>
            <person name="Cordes M."/>
            <person name="Kohlberg S."/>
            <person name="Sgro J."/>
            <person name="Delgado B."/>
            <person name="Mead K."/>
            <person name="Chinwalla A."/>
            <person name="Leonard S."/>
            <person name="Crouse K."/>
            <person name="Collura K."/>
            <person name="Kudrna D."/>
            <person name="Currie J."/>
            <person name="He R."/>
            <person name="Angelova A."/>
            <person name="Rajasekar S."/>
            <person name="Mueller T."/>
            <person name="Lomeli R."/>
            <person name="Scara G."/>
            <person name="Ko A."/>
            <person name="Delaney K."/>
            <person name="Wissotski M."/>
            <person name="Lopez G."/>
            <person name="Campos D."/>
            <person name="Braidotti M."/>
            <person name="Ashley E."/>
            <person name="Golser W."/>
            <person name="Kim H."/>
            <person name="Lee S."/>
            <person name="Lin J."/>
            <person name="Dujmic Z."/>
            <person name="Kim W."/>
            <person name="Talag J."/>
            <person name="Zuccolo A."/>
            <person name="Fan C."/>
            <person name="Sebastian A."/>
            <person name="Kramer M."/>
            <person name="Spiegel L."/>
            <person name="Nascimento L."/>
            <person name="Zutavern T."/>
            <person name="Miller B."/>
            <person name="Ambroise C."/>
            <person name="Muller S."/>
            <person name="Spooner W."/>
            <person name="Narechania A."/>
            <person name="Ren L."/>
            <person name="Wei S."/>
            <person name="Kumari S."/>
            <person name="Faga B."/>
            <person name="Levy M.J."/>
            <person name="McMahan L."/>
            <person name="Van Buren P."/>
            <person name="Vaughn M.W."/>
            <person name="Ying K."/>
            <person name="Yeh C.-T."/>
            <person name="Emrich S.J."/>
            <person name="Jia Y."/>
            <person name="Kalyanaraman A."/>
            <person name="Hsia A.-P."/>
            <person name="Barbazuk W.B."/>
            <person name="Baucom R.S."/>
            <person name="Brutnell T.P."/>
            <person name="Carpita N.C."/>
            <person name="Chaparro C."/>
            <person name="Chia J.-M."/>
            <person name="Deragon J.-M."/>
            <person name="Estill J.C."/>
            <person name="Fu Y."/>
            <person name="Jeddeloh J.A."/>
            <person name="Han Y."/>
            <person name="Lee H."/>
            <person name="Li P."/>
            <person name="Lisch D.R."/>
            <person name="Liu S."/>
            <person name="Liu Z."/>
            <person name="Nagel D.H."/>
            <person name="McCann M.C."/>
            <person name="SanMiguel P."/>
            <person name="Myers A.M."/>
            <person name="Nettleton D."/>
            <person name="Nguyen J."/>
            <person name="Penning B.W."/>
            <person name="Ponnala L."/>
            <person name="Schneider K.L."/>
            <person name="Schwartz D.C."/>
            <person name="Sharma A."/>
            <person name="Soderlund C."/>
            <person name="Springer N.M."/>
            <person name="Sun Q."/>
            <person name="Wang H."/>
            <person name="Waterman M."/>
            <person name="Westerman R."/>
            <person name="Wolfgruber T.K."/>
            <person name="Yang L."/>
            <person name="Yu Y."/>
            <person name="Zhang L."/>
            <person name="Zhou S."/>
            <person name="Zhu Q."/>
            <person name="Bennetzen J.L."/>
            <person name="Dawe R.K."/>
            <person name="Jiang J."/>
            <person name="Jiang N."/>
            <person name="Presting G.G."/>
            <person name="Wessler S.R."/>
            <person name="Aluru S."/>
            <person name="Martienssen R.A."/>
            <person name="Clifton S.W."/>
            <person name="McCombie W.R."/>
            <person name="Wing R.A."/>
            <person name="Wilson R.K."/>
        </authorList>
    </citation>
    <scope>NUCLEOTIDE SEQUENCE [LARGE SCALE GENOMIC DNA]</scope>
    <source>
        <strain evidence="2">cv. B73</strain>
    </source>
</reference>
<name>A0A804PY41_MAIZE</name>